<dbReference type="PROSITE" id="PS50296">
    <property type="entry name" value="SUI1"/>
    <property type="match status" value="1"/>
</dbReference>
<dbReference type="InterPro" id="IPR041366">
    <property type="entry name" value="Pre-PUA"/>
</dbReference>
<dbReference type="InterPro" id="IPR048247">
    <property type="entry name" value="eIF2D_N"/>
</dbReference>
<organism evidence="4 5">
    <name type="scientific">Candida metapsilosis</name>
    <dbReference type="NCBI Taxonomy" id="273372"/>
    <lineage>
        <taxon>Eukaryota</taxon>
        <taxon>Fungi</taxon>
        <taxon>Dikarya</taxon>
        <taxon>Ascomycota</taxon>
        <taxon>Saccharomycotina</taxon>
        <taxon>Pichiomycetes</taxon>
        <taxon>Debaryomycetaceae</taxon>
        <taxon>Candida/Lodderomyces clade</taxon>
        <taxon>Candida</taxon>
    </lineage>
</organism>
<dbReference type="RefSeq" id="XP_067549366.1">
    <property type="nucleotide sequence ID" value="XM_067690953.1"/>
</dbReference>
<dbReference type="InterPro" id="IPR039757">
    <property type="entry name" value="EIF2D"/>
</dbReference>
<proteinExistence type="predicted"/>
<dbReference type="GO" id="GO:0003743">
    <property type="term" value="F:translation initiation factor activity"/>
    <property type="evidence" value="ECO:0007669"/>
    <property type="project" value="InterPro"/>
</dbReference>
<dbReference type="InterPro" id="IPR048248">
    <property type="entry name" value="PUA_eIF2d-like"/>
</dbReference>
<dbReference type="InterPro" id="IPR057429">
    <property type="entry name" value="WH_eIF2D"/>
</dbReference>
<evidence type="ECO:0000313" key="5">
    <source>
        <dbReference type="Proteomes" id="UP000669133"/>
    </source>
</evidence>
<dbReference type="PROSITE" id="PS50890">
    <property type="entry name" value="PUA"/>
    <property type="match status" value="1"/>
</dbReference>
<keyword evidence="5" id="KW-1185">Reference proteome</keyword>
<gene>
    <name evidence="4" type="ORF">I9W82_002130</name>
</gene>
<keyword evidence="1" id="KW-0963">Cytoplasm</keyword>
<dbReference type="Pfam" id="PF26291">
    <property type="entry name" value="SWIB_eIF2D"/>
    <property type="match status" value="1"/>
</dbReference>
<dbReference type="InterPro" id="IPR036877">
    <property type="entry name" value="SUI1_dom_sf"/>
</dbReference>
<dbReference type="GO" id="GO:0001731">
    <property type="term" value="P:formation of translation preinitiation complex"/>
    <property type="evidence" value="ECO:0007669"/>
    <property type="project" value="InterPro"/>
</dbReference>
<accession>A0A8H7ZEA5</accession>
<dbReference type="Pfam" id="PF26292">
    <property type="entry name" value="PUA_elF2D"/>
    <property type="match status" value="1"/>
</dbReference>
<feature type="compositionally biased region" description="Acidic residues" evidence="2">
    <location>
        <begin position="207"/>
        <end position="218"/>
    </location>
</feature>
<dbReference type="InterPro" id="IPR039759">
    <property type="entry name" value="eIF2D_SUI1"/>
</dbReference>
<dbReference type="InterPro" id="IPR036885">
    <property type="entry name" value="SWIB_MDM2_dom_sf"/>
</dbReference>
<evidence type="ECO:0000259" key="3">
    <source>
        <dbReference type="PROSITE" id="PS50296"/>
    </source>
</evidence>
<evidence type="ECO:0000256" key="1">
    <source>
        <dbReference type="ARBA" id="ARBA00022490"/>
    </source>
</evidence>
<protein>
    <recommendedName>
        <fullName evidence="3">SUI1 domain-containing protein</fullName>
    </recommendedName>
</protein>
<dbReference type="PANTHER" id="PTHR12217:SF4">
    <property type="entry name" value="EUKARYOTIC TRANSLATION INITIATION FACTOR 2D"/>
    <property type="match status" value="1"/>
</dbReference>
<dbReference type="CDD" id="cd21156">
    <property type="entry name" value="PUA_eIF2d-like"/>
    <property type="match status" value="1"/>
</dbReference>
<name>A0A8H7ZEA5_9ASCO</name>
<sequence length="582" mass="65259">MFKKPPQVKPAANIKSSDRRKLLSTVCKTYNLPIDEIAKQGLDNLVPPISKKATFTSPIDKKLTGTIYFDSDEIPTWFQTRDSQLYPSLFTCWKCPYILPLVKTHEPVIGVLGKGADLMLPGTIPPFDVRATKNAIVGIVSKEKPNVIMAVGVCRLNLTQFDYVVGRSGMAVEIIHHFDDELMKLNKEIDVVVPDNVDPEIPKIVSDEEEVANEEEKESEQKEEKPVAESQAAESGTTGETRTDIDDVSEELAQLTTDEVDNFFIRSLLQTIKLENFQLPINSSSFMSLYIYKNLPILDPAYANIKKTSWKKTSKFLKAMAKLSYLEVKGKDEDLSIVKLMPKTDPTIENFVPHKINKVKKPTSAGSDGNGGSSSSPSSSSAMKITNLYKPTSKSRMFFNKLDAEFDHLYTLPELRTMFNDYIKSANLVNPKNPKQIIVDEIIAKPTNKPIDAQVARDEIFTTFLTNFTPHYSIKDNNNINNVNAHDHIAKGTPPKIRIVTEMKIGRKVITRVGNYDKFFIKQGAFAEELRKLCSGSTTIVDDEQVQVQGPHGNTIINLLKEKGVPLGCIEFEDKVKKKKRK</sequence>
<dbReference type="SUPFAM" id="SSF55159">
    <property type="entry name" value="eIF1-like"/>
    <property type="match status" value="1"/>
</dbReference>
<feature type="region of interest" description="Disordered" evidence="2">
    <location>
        <begin position="359"/>
        <end position="382"/>
    </location>
</feature>
<dbReference type="EMBL" id="JAEOAQ010000002">
    <property type="protein sequence ID" value="KAG5420250.1"/>
    <property type="molecule type" value="Genomic_DNA"/>
</dbReference>
<dbReference type="Gene3D" id="3.10.400.20">
    <property type="match status" value="1"/>
</dbReference>
<dbReference type="Pfam" id="PF25304">
    <property type="entry name" value="WHD_eIF2D"/>
    <property type="match status" value="1"/>
</dbReference>
<dbReference type="SUPFAM" id="SSF88697">
    <property type="entry name" value="PUA domain-like"/>
    <property type="match status" value="1"/>
</dbReference>
<evidence type="ECO:0000313" key="4">
    <source>
        <dbReference type="EMBL" id="KAG5420250.1"/>
    </source>
</evidence>
<dbReference type="GeneID" id="93650759"/>
<dbReference type="AlphaFoldDB" id="A0A8H7ZEA5"/>
<dbReference type="PANTHER" id="PTHR12217">
    <property type="entry name" value="EUKARYOTIC TRANSLATION INITIATION FACTOR 2D"/>
    <property type="match status" value="1"/>
</dbReference>
<reference evidence="4 5" key="1">
    <citation type="submission" date="2020-12" db="EMBL/GenBank/DDBJ databases">
        <title>Effect of drift, selection, and recombination on the evolution of hybrid genomes in Candida yeast pathogens.</title>
        <authorList>
            <person name="Mixao V."/>
            <person name="Ksiezopolska E."/>
            <person name="Saus E."/>
            <person name="Boekhout T."/>
            <person name="Gacser A."/>
            <person name="Gabaldon T."/>
        </authorList>
    </citation>
    <scope>NUCLEOTIDE SEQUENCE [LARGE SCALE GENOMIC DNA]</scope>
    <source>
        <strain evidence="4 5">BP57</strain>
    </source>
</reference>
<dbReference type="OrthoDB" id="199771at2759"/>
<dbReference type="CDD" id="cd11610">
    <property type="entry name" value="eIF2D_N"/>
    <property type="match status" value="1"/>
</dbReference>
<dbReference type="CDD" id="cd11608">
    <property type="entry name" value="eIF2D_C"/>
    <property type="match status" value="1"/>
</dbReference>
<comment type="caution">
    <text evidence="4">The sequence shown here is derived from an EMBL/GenBank/DDBJ whole genome shotgun (WGS) entry which is preliminary data.</text>
</comment>
<dbReference type="Gene3D" id="3.30.780.10">
    <property type="entry name" value="SUI1-like domain"/>
    <property type="match status" value="1"/>
</dbReference>
<dbReference type="InterPro" id="IPR001950">
    <property type="entry name" value="SUI1"/>
</dbReference>
<dbReference type="Pfam" id="PF17832">
    <property type="entry name" value="Pre-PUA"/>
    <property type="match status" value="1"/>
</dbReference>
<dbReference type="Proteomes" id="UP000669133">
    <property type="component" value="Unassembled WGS sequence"/>
</dbReference>
<feature type="region of interest" description="Disordered" evidence="2">
    <location>
        <begin position="205"/>
        <end position="245"/>
    </location>
</feature>
<evidence type="ECO:0000256" key="2">
    <source>
        <dbReference type="SAM" id="MobiDB-lite"/>
    </source>
</evidence>
<feature type="domain" description="SUI1" evidence="3">
    <location>
        <begin position="497"/>
        <end position="564"/>
    </location>
</feature>
<dbReference type="SUPFAM" id="SSF47592">
    <property type="entry name" value="SWIB/MDM2 domain"/>
    <property type="match status" value="1"/>
</dbReference>
<dbReference type="InterPro" id="IPR058886">
    <property type="entry name" value="SWIB_eIF2D"/>
</dbReference>
<dbReference type="InterPro" id="IPR015947">
    <property type="entry name" value="PUA-like_sf"/>
</dbReference>
<dbReference type="Pfam" id="PF01253">
    <property type="entry name" value="SUI1"/>
    <property type="match status" value="1"/>
</dbReference>